<organism evidence="6">
    <name type="scientific">marine sediment metagenome</name>
    <dbReference type="NCBI Taxonomy" id="412755"/>
    <lineage>
        <taxon>unclassified sequences</taxon>
        <taxon>metagenomes</taxon>
        <taxon>ecological metagenomes</taxon>
    </lineage>
</organism>
<dbReference type="GO" id="GO:0009977">
    <property type="term" value="F:proton motive force dependent protein transmembrane transporter activity"/>
    <property type="evidence" value="ECO:0007669"/>
    <property type="project" value="TreeGrafter"/>
</dbReference>
<dbReference type="GO" id="GO:0033281">
    <property type="term" value="C:TAT protein transport complex"/>
    <property type="evidence" value="ECO:0007669"/>
    <property type="project" value="TreeGrafter"/>
</dbReference>
<keyword evidence="4 5" id="KW-0472">Membrane</keyword>
<feature type="transmembrane region" description="Helical" evidence="5">
    <location>
        <begin position="32"/>
        <end position="59"/>
    </location>
</feature>
<dbReference type="PANTHER" id="PTHR30371">
    <property type="entry name" value="SEC-INDEPENDENT PROTEIN TRANSLOCASE PROTEIN TATC"/>
    <property type="match status" value="1"/>
</dbReference>
<sequence>YFILIPFSLKFFTSMGYGDVQNNISINYYFSFITWLMMGAGIIFEMPIVSFILSLVGILTPKFLRTYRRHAIVTIMVLSAFITPPDPVSMIIMTFPLIILYEISILVSAGVNRAKQKKEDELT</sequence>
<reference evidence="6" key="1">
    <citation type="journal article" date="2014" name="Front. Microbiol.">
        <title>High frequency of phylogenetically diverse reductive dehalogenase-homologous genes in deep subseafloor sedimentary metagenomes.</title>
        <authorList>
            <person name="Kawai M."/>
            <person name="Futagami T."/>
            <person name="Toyoda A."/>
            <person name="Takaki Y."/>
            <person name="Nishi S."/>
            <person name="Hori S."/>
            <person name="Arai W."/>
            <person name="Tsubouchi T."/>
            <person name="Morono Y."/>
            <person name="Uchiyama I."/>
            <person name="Ito T."/>
            <person name="Fujiyama A."/>
            <person name="Inagaki F."/>
            <person name="Takami H."/>
        </authorList>
    </citation>
    <scope>NUCLEOTIDE SEQUENCE</scope>
    <source>
        <strain evidence="6">Expedition CK06-06</strain>
    </source>
</reference>
<feature type="non-terminal residue" evidence="6">
    <location>
        <position position="1"/>
    </location>
</feature>
<dbReference type="AlphaFoldDB" id="X0ZGW3"/>
<evidence type="ECO:0000256" key="1">
    <source>
        <dbReference type="ARBA" id="ARBA00004141"/>
    </source>
</evidence>
<keyword evidence="3 5" id="KW-1133">Transmembrane helix</keyword>
<gene>
    <name evidence="6" type="ORF">S01H1_82108</name>
</gene>
<evidence type="ECO:0000256" key="5">
    <source>
        <dbReference type="SAM" id="Phobius"/>
    </source>
</evidence>
<proteinExistence type="predicted"/>
<dbReference type="InterPro" id="IPR019820">
    <property type="entry name" value="Sec-indep_translocase_CS"/>
</dbReference>
<dbReference type="GO" id="GO:0043953">
    <property type="term" value="P:protein transport by the Tat complex"/>
    <property type="evidence" value="ECO:0007669"/>
    <property type="project" value="TreeGrafter"/>
</dbReference>
<keyword evidence="2 5" id="KW-0812">Transmembrane</keyword>
<evidence type="ECO:0008006" key="7">
    <source>
        <dbReference type="Google" id="ProtNLM"/>
    </source>
</evidence>
<dbReference type="Pfam" id="PF00902">
    <property type="entry name" value="TatC"/>
    <property type="match status" value="1"/>
</dbReference>
<comment type="caution">
    <text evidence="6">The sequence shown here is derived from an EMBL/GenBank/DDBJ whole genome shotgun (WGS) entry which is preliminary data.</text>
</comment>
<evidence type="ECO:0000256" key="2">
    <source>
        <dbReference type="ARBA" id="ARBA00022692"/>
    </source>
</evidence>
<dbReference type="PROSITE" id="PS01218">
    <property type="entry name" value="TATC"/>
    <property type="match status" value="1"/>
</dbReference>
<accession>X0ZGW3</accession>
<dbReference type="PANTHER" id="PTHR30371:SF0">
    <property type="entry name" value="SEC-INDEPENDENT PROTEIN TRANSLOCASE PROTEIN TATC, CHLOROPLASTIC-RELATED"/>
    <property type="match status" value="1"/>
</dbReference>
<evidence type="ECO:0000256" key="3">
    <source>
        <dbReference type="ARBA" id="ARBA00022989"/>
    </source>
</evidence>
<comment type="subcellular location">
    <subcellularLocation>
        <location evidence="1">Membrane</location>
        <topology evidence="1">Multi-pass membrane protein</topology>
    </subcellularLocation>
</comment>
<dbReference type="InterPro" id="IPR002033">
    <property type="entry name" value="TatC"/>
</dbReference>
<dbReference type="EMBL" id="BARS01055637">
    <property type="protein sequence ID" value="GAG47591.1"/>
    <property type="molecule type" value="Genomic_DNA"/>
</dbReference>
<evidence type="ECO:0000256" key="4">
    <source>
        <dbReference type="ARBA" id="ARBA00023136"/>
    </source>
</evidence>
<protein>
    <recommendedName>
        <fullName evidence="7">Twin-arginine translocase subunit TatC</fullName>
    </recommendedName>
</protein>
<evidence type="ECO:0000313" key="6">
    <source>
        <dbReference type="EMBL" id="GAG47591.1"/>
    </source>
</evidence>
<feature type="transmembrane region" description="Helical" evidence="5">
    <location>
        <begin position="90"/>
        <end position="111"/>
    </location>
</feature>
<name>X0ZGW3_9ZZZZ</name>
<feature type="transmembrane region" description="Helical" evidence="5">
    <location>
        <begin position="66"/>
        <end position="84"/>
    </location>
</feature>
<dbReference type="GO" id="GO:0065002">
    <property type="term" value="P:intracellular protein transmembrane transport"/>
    <property type="evidence" value="ECO:0007669"/>
    <property type="project" value="TreeGrafter"/>
</dbReference>